<accession>A0A811K0X8</accession>
<evidence type="ECO:0000256" key="6">
    <source>
        <dbReference type="RuleBase" id="RU362059"/>
    </source>
</evidence>
<comment type="catalytic activity">
    <reaction evidence="4 6">
        <text>glucuronate acceptor + UDP-alpha-D-glucuronate = acceptor beta-D-glucuronoside + UDP + H(+)</text>
        <dbReference type="Rhea" id="RHEA:21032"/>
        <dbReference type="ChEBI" id="CHEBI:15378"/>
        <dbReference type="ChEBI" id="CHEBI:58052"/>
        <dbReference type="ChEBI" id="CHEBI:58223"/>
        <dbReference type="ChEBI" id="CHEBI:132367"/>
        <dbReference type="ChEBI" id="CHEBI:132368"/>
        <dbReference type="EC" id="2.4.1.17"/>
    </reaction>
</comment>
<feature type="transmembrane region" description="Helical" evidence="6">
    <location>
        <begin position="443"/>
        <end position="464"/>
    </location>
</feature>
<dbReference type="EMBL" id="CAJFCW020000002">
    <property type="protein sequence ID" value="CAG9089545.1"/>
    <property type="molecule type" value="Genomic_DNA"/>
</dbReference>
<dbReference type="AlphaFoldDB" id="A0A811K0X8"/>
<dbReference type="Proteomes" id="UP000614601">
    <property type="component" value="Unassembled WGS sequence"/>
</dbReference>
<keyword evidence="6" id="KW-1133">Transmembrane helix</keyword>
<dbReference type="PANTHER" id="PTHR48043:SF23">
    <property type="entry name" value="UDP-GLUCURONOSYLTRANSFERASE"/>
    <property type="match status" value="1"/>
</dbReference>
<evidence type="ECO:0000313" key="8">
    <source>
        <dbReference type="Proteomes" id="UP000614601"/>
    </source>
</evidence>
<dbReference type="Pfam" id="PF00201">
    <property type="entry name" value="UDPGT"/>
    <property type="match status" value="1"/>
</dbReference>
<dbReference type="InterPro" id="IPR050271">
    <property type="entry name" value="UDP-glycosyltransferase"/>
</dbReference>
<dbReference type="GO" id="GO:0015020">
    <property type="term" value="F:glucuronosyltransferase activity"/>
    <property type="evidence" value="ECO:0007669"/>
    <property type="project" value="UniProtKB-EC"/>
</dbReference>
<evidence type="ECO:0000256" key="1">
    <source>
        <dbReference type="ARBA" id="ARBA00009995"/>
    </source>
</evidence>
<gene>
    <name evidence="7" type="ORF">BOKJ2_LOCUS2733</name>
</gene>
<evidence type="ECO:0000256" key="5">
    <source>
        <dbReference type="RuleBase" id="RU003718"/>
    </source>
</evidence>
<dbReference type="SUPFAM" id="SSF53756">
    <property type="entry name" value="UDP-Glycosyltransferase/glycogen phosphorylase"/>
    <property type="match status" value="1"/>
</dbReference>
<dbReference type="Proteomes" id="UP000783686">
    <property type="component" value="Unassembled WGS sequence"/>
</dbReference>
<keyword evidence="2 5" id="KW-0328">Glycosyltransferase</keyword>
<dbReference type="PROSITE" id="PS00375">
    <property type="entry name" value="UDPGT"/>
    <property type="match status" value="1"/>
</dbReference>
<dbReference type="InterPro" id="IPR002213">
    <property type="entry name" value="UDP_glucos_trans"/>
</dbReference>
<dbReference type="GO" id="GO:0016020">
    <property type="term" value="C:membrane"/>
    <property type="evidence" value="ECO:0007669"/>
    <property type="project" value="UniProtKB-SubCell"/>
</dbReference>
<reference evidence="7" key="1">
    <citation type="submission" date="2020-09" db="EMBL/GenBank/DDBJ databases">
        <authorList>
            <person name="Kikuchi T."/>
        </authorList>
    </citation>
    <scope>NUCLEOTIDE SEQUENCE</scope>
    <source>
        <strain evidence="7">SH1</strain>
    </source>
</reference>
<dbReference type="EC" id="2.4.1.17" evidence="6"/>
<sequence length="481" mass="55021">MAKIADVVQESGHNVTFYQQEIFKTVHRTGALKAKVVVKSAHIDFGPEPYQDLWHDTGLFVTNPDAFRVYADVMSSACESQLNDEEYMKSLKNEKYDLALVEFFDICSYAILERIGVKRYISLSALTVQQKVLRYFGMPANIAFVPGMSDNTGAKMTFLERTRAFLTFPFKTYEFDRIFYETLAQNVKQIYGHNFDYEDKLAHSSYVFVNIDEHLSFQMPLSTKFVFTGGVGQDAEAKPLPKSLQSIFNNSKTGVILISFGSIVQSFAMPKAQKNAIISTVKQFPDIDFIWKYEQIDTVGENITNLHKINWVPQTDLLSQPKLLAFVTHGGLNSVSESAHKGKPMICVPIFADQNNNCYSVEEKGLAVVIPKWDLTMKRLEQAVRTVAEDEQFRLRSTHFSRMMKDKPFKAKDRIIGFVNHALQYDVHSALDLPSRHLSTMQYYFLDVLLLLSAVLLVKGYIAYRFIRRNVVHRLVKDKIE</sequence>
<organism evidence="7 8">
    <name type="scientific">Bursaphelenchus okinawaensis</name>
    <dbReference type="NCBI Taxonomy" id="465554"/>
    <lineage>
        <taxon>Eukaryota</taxon>
        <taxon>Metazoa</taxon>
        <taxon>Ecdysozoa</taxon>
        <taxon>Nematoda</taxon>
        <taxon>Chromadorea</taxon>
        <taxon>Rhabditida</taxon>
        <taxon>Tylenchina</taxon>
        <taxon>Tylenchomorpha</taxon>
        <taxon>Aphelenchoidea</taxon>
        <taxon>Aphelenchoididae</taxon>
        <taxon>Bursaphelenchus</taxon>
    </lineage>
</organism>
<dbReference type="CDD" id="cd03784">
    <property type="entry name" value="GT1_Gtf-like"/>
    <property type="match status" value="1"/>
</dbReference>
<name>A0A811K0X8_9BILA</name>
<evidence type="ECO:0000256" key="4">
    <source>
        <dbReference type="ARBA" id="ARBA00047475"/>
    </source>
</evidence>
<evidence type="ECO:0000313" key="7">
    <source>
        <dbReference type="EMBL" id="CAD5209530.1"/>
    </source>
</evidence>
<dbReference type="EMBL" id="CAJFDH010000002">
    <property type="protein sequence ID" value="CAD5209530.1"/>
    <property type="molecule type" value="Genomic_DNA"/>
</dbReference>
<evidence type="ECO:0000256" key="3">
    <source>
        <dbReference type="ARBA" id="ARBA00022679"/>
    </source>
</evidence>
<comment type="subcellular location">
    <subcellularLocation>
        <location evidence="6">Membrane</location>
        <topology evidence="6">Single-pass membrane protein</topology>
    </subcellularLocation>
</comment>
<proteinExistence type="inferred from homology"/>
<keyword evidence="3 5" id="KW-0808">Transferase</keyword>
<dbReference type="FunFam" id="3.40.50.2000:FF:000021">
    <property type="entry name" value="UDP-glucuronosyltransferase"/>
    <property type="match status" value="1"/>
</dbReference>
<protein>
    <recommendedName>
        <fullName evidence="6">UDP-glucuronosyltransferase</fullName>
        <ecNumber evidence="6">2.4.1.17</ecNumber>
    </recommendedName>
</protein>
<keyword evidence="6" id="KW-0812">Transmembrane</keyword>
<dbReference type="InterPro" id="IPR035595">
    <property type="entry name" value="UDP_glycos_trans_CS"/>
</dbReference>
<dbReference type="PANTHER" id="PTHR48043">
    <property type="entry name" value="EG:EG0003.4 PROTEIN-RELATED"/>
    <property type="match status" value="1"/>
</dbReference>
<comment type="caution">
    <text evidence="7">The sequence shown here is derived from an EMBL/GenBank/DDBJ whole genome shotgun (WGS) entry which is preliminary data.</text>
</comment>
<comment type="similarity">
    <text evidence="1 5">Belongs to the UDP-glycosyltransferase family.</text>
</comment>
<dbReference type="OrthoDB" id="5845678at2759"/>
<dbReference type="Gene3D" id="3.40.50.2000">
    <property type="entry name" value="Glycogen Phosphorylase B"/>
    <property type="match status" value="1"/>
</dbReference>
<keyword evidence="6" id="KW-0472">Membrane</keyword>
<evidence type="ECO:0000256" key="2">
    <source>
        <dbReference type="ARBA" id="ARBA00022676"/>
    </source>
</evidence>
<keyword evidence="8" id="KW-1185">Reference proteome</keyword>